<dbReference type="Proteomes" id="UP000584587">
    <property type="component" value="Unassembled WGS sequence"/>
</dbReference>
<comment type="caution">
    <text evidence="2">The sequence shown here is derived from an EMBL/GenBank/DDBJ whole genome shotgun (WGS) entry which is preliminary data.</text>
</comment>
<accession>A0A846U0I4</accession>
<sequence>MSKLWLSIIKNNKYFFSILALILVFAAFLISDLVFTIYYPQMSGSSSFISPTERLSIYFSFFTTQTNYLVVIYLFFTLLAERLDKKFKVNFHLLLAITVYITVTMFVFWTGLIGDILEAGTQNYWSQAYAWIKTIVLHFIIPVIMIVYFVLISGKNQISYKTYYKLYIWLILVYPVLYLTAVMIRGDLRYQQGYRGSSCFPYFFLNYHQNGVLVFGLAIFLILIFILLLIHLYIWVNNFRFKQIANKKLLAQKEVAEVTNEQVLIEQKEPLTKTEKLKK</sequence>
<dbReference type="EMBL" id="JAAVVK010000002">
    <property type="protein sequence ID" value="NKE38534.1"/>
    <property type="molecule type" value="Genomic_DNA"/>
</dbReference>
<evidence type="ECO:0000313" key="2">
    <source>
        <dbReference type="EMBL" id="NKE38534.1"/>
    </source>
</evidence>
<keyword evidence="1" id="KW-0812">Transmembrane</keyword>
<evidence type="ECO:0000256" key="1">
    <source>
        <dbReference type="SAM" id="Phobius"/>
    </source>
</evidence>
<gene>
    <name evidence="2" type="ORF">HER12_02045</name>
</gene>
<feature type="transmembrane region" description="Helical" evidence="1">
    <location>
        <begin position="14"/>
        <end position="37"/>
    </location>
</feature>
<dbReference type="RefSeq" id="WP_168105016.1">
    <property type="nucleotide sequence ID" value="NZ_CP051215.1"/>
</dbReference>
<name>A0A846U0I4_9MOLU</name>
<protein>
    <submittedName>
        <fullName evidence="2">Pr6Pr family membrane protein</fullName>
    </submittedName>
</protein>
<keyword evidence="3" id="KW-1185">Reference proteome</keyword>
<dbReference type="InterPro" id="IPR049713">
    <property type="entry name" value="Pr6Pr-like"/>
</dbReference>
<dbReference type="AlphaFoldDB" id="A0A846U0I4"/>
<evidence type="ECO:0000313" key="3">
    <source>
        <dbReference type="Proteomes" id="UP000584587"/>
    </source>
</evidence>
<dbReference type="NCBIfam" id="NF038065">
    <property type="entry name" value="Pr6Pr"/>
    <property type="match status" value="1"/>
</dbReference>
<organism evidence="2 3">
    <name type="scientific">Spiroplasma platyhelix PALS-1</name>
    <dbReference type="NCBI Taxonomy" id="1276218"/>
    <lineage>
        <taxon>Bacteria</taxon>
        <taxon>Bacillati</taxon>
        <taxon>Mycoplasmatota</taxon>
        <taxon>Mollicutes</taxon>
        <taxon>Entomoplasmatales</taxon>
        <taxon>Spiroplasmataceae</taxon>
        <taxon>Spiroplasma</taxon>
    </lineage>
</organism>
<reference evidence="2 3" key="1">
    <citation type="submission" date="2020-04" db="EMBL/GenBank/DDBJ databases">
        <title>Complete genome sequence of Spiroplasma platyhelix ATCC 51748, an insect isolate.</title>
        <authorList>
            <person name="Green E.A."/>
            <person name="Klassen J.L."/>
        </authorList>
    </citation>
    <scope>NUCLEOTIDE SEQUENCE [LARGE SCALE GENOMIC DNA]</scope>
    <source>
        <strain evidence="2 3">PALS-1</strain>
    </source>
</reference>
<feature type="transmembrane region" description="Helical" evidence="1">
    <location>
        <begin position="57"/>
        <end position="79"/>
    </location>
</feature>
<feature type="transmembrane region" description="Helical" evidence="1">
    <location>
        <begin position="212"/>
        <end position="236"/>
    </location>
</feature>
<feature type="transmembrane region" description="Helical" evidence="1">
    <location>
        <begin position="166"/>
        <end position="184"/>
    </location>
</feature>
<feature type="transmembrane region" description="Helical" evidence="1">
    <location>
        <begin position="130"/>
        <end position="154"/>
    </location>
</feature>
<keyword evidence="1" id="KW-1133">Transmembrane helix</keyword>
<keyword evidence="1" id="KW-0472">Membrane</keyword>
<feature type="transmembrane region" description="Helical" evidence="1">
    <location>
        <begin position="91"/>
        <end position="110"/>
    </location>
</feature>
<proteinExistence type="predicted"/>